<dbReference type="Proteomes" id="UP001500731">
    <property type="component" value="Unassembled WGS sequence"/>
</dbReference>
<proteinExistence type="predicted"/>
<keyword evidence="1" id="KW-1133">Transmembrane helix</keyword>
<sequence length="112" mass="11876">MNRYRLTHLLSAIAIALIAGGILTYILATVLGMSSLSTGIVMSISWGLAALIGLGLLLRAILPRRTQHGDGVGVEGGIDPVNDLYLGRVRTTPITRSVDEYSALPPPEDLHS</sequence>
<evidence type="ECO:0000313" key="2">
    <source>
        <dbReference type="EMBL" id="GAA4482083.1"/>
    </source>
</evidence>
<evidence type="ECO:0000256" key="1">
    <source>
        <dbReference type="SAM" id="Phobius"/>
    </source>
</evidence>
<organism evidence="2 3">
    <name type="scientific">Microbacterium panaciterrae</name>
    <dbReference type="NCBI Taxonomy" id="985759"/>
    <lineage>
        <taxon>Bacteria</taxon>
        <taxon>Bacillati</taxon>
        <taxon>Actinomycetota</taxon>
        <taxon>Actinomycetes</taxon>
        <taxon>Micrococcales</taxon>
        <taxon>Microbacteriaceae</taxon>
        <taxon>Microbacterium</taxon>
    </lineage>
</organism>
<dbReference type="RefSeq" id="WP_345185235.1">
    <property type="nucleotide sequence ID" value="NZ_BAABGP010000008.1"/>
</dbReference>
<keyword evidence="3" id="KW-1185">Reference proteome</keyword>
<evidence type="ECO:0008006" key="4">
    <source>
        <dbReference type="Google" id="ProtNLM"/>
    </source>
</evidence>
<comment type="caution">
    <text evidence="2">The sequence shown here is derived from an EMBL/GenBank/DDBJ whole genome shotgun (WGS) entry which is preliminary data.</text>
</comment>
<accession>A0ABP8P888</accession>
<keyword evidence="1" id="KW-0812">Transmembrane</keyword>
<protein>
    <recommendedName>
        <fullName evidence="4">Phage holin family protein</fullName>
    </recommendedName>
</protein>
<keyword evidence="1" id="KW-0472">Membrane</keyword>
<name>A0ABP8P888_9MICO</name>
<evidence type="ECO:0000313" key="3">
    <source>
        <dbReference type="Proteomes" id="UP001500731"/>
    </source>
</evidence>
<dbReference type="EMBL" id="BAABGP010000008">
    <property type="protein sequence ID" value="GAA4482083.1"/>
    <property type="molecule type" value="Genomic_DNA"/>
</dbReference>
<feature type="transmembrane region" description="Helical" evidence="1">
    <location>
        <begin position="39"/>
        <end position="58"/>
    </location>
</feature>
<feature type="transmembrane region" description="Helical" evidence="1">
    <location>
        <begin position="12"/>
        <end position="33"/>
    </location>
</feature>
<reference evidence="3" key="1">
    <citation type="journal article" date="2019" name="Int. J. Syst. Evol. Microbiol.">
        <title>The Global Catalogue of Microorganisms (GCM) 10K type strain sequencing project: providing services to taxonomists for standard genome sequencing and annotation.</title>
        <authorList>
            <consortium name="The Broad Institute Genomics Platform"/>
            <consortium name="The Broad Institute Genome Sequencing Center for Infectious Disease"/>
            <person name="Wu L."/>
            <person name="Ma J."/>
        </authorList>
    </citation>
    <scope>NUCLEOTIDE SEQUENCE [LARGE SCALE GENOMIC DNA]</scope>
    <source>
        <strain evidence="3">JCM 17839</strain>
    </source>
</reference>
<gene>
    <name evidence="2" type="ORF">GCM10023171_11510</name>
</gene>